<evidence type="ECO:0000256" key="4">
    <source>
        <dbReference type="ARBA" id="ARBA00022490"/>
    </source>
</evidence>
<comment type="caution">
    <text evidence="11">The sequence shown here is derived from an EMBL/GenBank/DDBJ whole genome shotgun (WGS) entry which is preliminary data.</text>
</comment>
<evidence type="ECO:0000256" key="3">
    <source>
        <dbReference type="ARBA" id="ARBA00019010"/>
    </source>
</evidence>
<dbReference type="GO" id="GO:0046872">
    <property type="term" value="F:metal ion binding"/>
    <property type="evidence" value="ECO:0007669"/>
    <property type="project" value="UniProtKB-KW"/>
</dbReference>
<evidence type="ECO:0000256" key="9">
    <source>
        <dbReference type="ARBA" id="ARBA00022842"/>
    </source>
</evidence>
<comment type="subcellular location">
    <subcellularLocation>
        <location evidence="1">Cytoplasm</location>
    </subcellularLocation>
</comment>
<dbReference type="Pfam" id="PF02367">
    <property type="entry name" value="TsaE"/>
    <property type="match status" value="1"/>
</dbReference>
<keyword evidence="6" id="KW-0479">Metal-binding</keyword>
<keyword evidence="9" id="KW-0460">Magnesium</keyword>
<evidence type="ECO:0000256" key="6">
    <source>
        <dbReference type="ARBA" id="ARBA00022723"/>
    </source>
</evidence>
<evidence type="ECO:0000256" key="1">
    <source>
        <dbReference type="ARBA" id="ARBA00004496"/>
    </source>
</evidence>
<evidence type="ECO:0000256" key="5">
    <source>
        <dbReference type="ARBA" id="ARBA00022694"/>
    </source>
</evidence>
<evidence type="ECO:0000256" key="10">
    <source>
        <dbReference type="ARBA" id="ARBA00032441"/>
    </source>
</evidence>
<sequence length="156" mass="17070">MIIDLPDREATVNLGEKLGQTLASGSVILLKGDLGAGKTTLVQGIGLGLGIQEPIASPTFTLVNEYNEGRLPLYHLDLYRLQGQDIEALYLENYWQGIEVDLGIVAIEWSERLTFLPENYLEITLLDRGEQGRRALLNFVGGDEKNSDPAGIAIST</sequence>
<dbReference type="RefSeq" id="WP_045360183.1">
    <property type="nucleotide sequence ID" value="NZ_BBPA01000053.1"/>
</dbReference>
<dbReference type="NCBIfam" id="TIGR00150">
    <property type="entry name" value="T6A_YjeE"/>
    <property type="match status" value="1"/>
</dbReference>
<accession>A0A0A1VX87</accession>
<dbReference type="InterPro" id="IPR003442">
    <property type="entry name" value="T6A_TsaE"/>
</dbReference>
<proteinExistence type="inferred from homology"/>
<dbReference type="AlphaFoldDB" id="A0A0A1VX87"/>
<evidence type="ECO:0000256" key="2">
    <source>
        <dbReference type="ARBA" id="ARBA00007599"/>
    </source>
</evidence>
<keyword evidence="8" id="KW-0067">ATP-binding</keyword>
<dbReference type="Proteomes" id="UP000030321">
    <property type="component" value="Unassembled WGS sequence"/>
</dbReference>
<organism evidence="11 12">
    <name type="scientific">Microcystis aeruginosa NIES-44</name>
    <dbReference type="NCBI Taxonomy" id="449439"/>
    <lineage>
        <taxon>Bacteria</taxon>
        <taxon>Bacillati</taxon>
        <taxon>Cyanobacteriota</taxon>
        <taxon>Cyanophyceae</taxon>
        <taxon>Oscillatoriophycideae</taxon>
        <taxon>Chroococcales</taxon>
        <taxon>Microcystaceae</taxon>
        <taxon>Microcystis</taxon>
    </lineage>
</organism>
<dbReference type="PANTHER" id="PTHR33540">
    <property type="entry name" value="TRNA THREONYLCARBAMOYLADENOSINE BIOSYNTHESIS PROTEIN TSAE"/>
    <property type="match status" value="1"/>
</dbReference>
<dbReference type="SUPFAM" id="SSF52540">
    <property type="entry name" value="P-loop containing nucleoside triphosphate hydrolases"/>
    <property type="match status" value="1"/>
</dbReference>
<dbReference type="InterPro" id="IPR027417">
    <property type="entry name" value="P-loop_NTPase"/>
</dbReference>
<evidence type="ECO:0000256" key="8">
    <source>
        <dbReference type="ARBA" id="ARBA00022840"/>
    </source>
</evidence>
<keyword evidence="5" id="KW-0819">tRNA processing</keyword>
<gene>
    <name evidence="11" type="ORF">N44_02789</name>
</gene>
<keyword evidence="7" id="KW-0547">Nucleotide-binding</keyword>
<dbReference type="GO" id="GO:0005737">
    <property type="term" value="C:cytoplasm"/>
    <property type="evidence" value="ECO:0007669"/>
    <property type="project" value="UniProtKB-SubCell"/>
</dbReference>
<dbReference type="PANTHER" id="PTHR33540:SF2">
    <property type="entry name" value="TRNA THREONYLCARBAMOYLADENOSINE BIOSYNTHESIS PROTEIN TSAE"/>
    <property type="match status" value="1"/>
</dbReference>
<keyword evidence="4" id="KW-0963">Cytoplasm</keyword>
<protein>
    <recommendedName>
        <fullName evidence="3">tRNA threonylcarbamoyladenosine biosynthesis protein TsaE</fullName>
    </recommendedName>
    <alternativeName>
        <fullName evidence="10">t(6)A37 threonylcarbamoyladenosine biosynthesis protein TsaE</fullName>
    </alternativeName>
</protein>
<dbReference type="GO" id="GO:0002949">
    <property type="term" value="P:tRNA threonylcarbamoyladenosine modification"/>
    <property type="evidence" value="ECO:0007669"/>
    <property type="project" value="InterPro"/>
</dbReference>
<evidence type="ECO:0000313" key="11">
    <source>
        <dbReference type="EMBL" id="GAL94209.1"/>
    </source>
</evidence>
<dbReference type="GO" id="GO:0005524">
    <property type="term" value="F:ATP binding"/>
    <property type="evidence" value="ECO:0007669"/>
    <property type="project" value="UniProtKB-KW"/>
</dbReference>
<comment type="similarity">
    <text evidence="2">Belongs to the TsaE family.</text>
</comment>
<reference evidence="12" key="1">
    <citation type="journal article" date="2015" name="Genome">
        <title>Whole Genome Sequence of the Non-Microcystin-Producing Microcystis aeruginosa Strain NIES-44.</title>
        <authorList>
            <person name="Okano K."/>
            <person name="Miyata N."/>
            <person name="Ozaki Y."/>
        </authorList>
    </citation>
    <scope>NUCLEOTIDE SEQUENCE [LARGE SCALE GENOMIC DNA]</scope>
    <source>
        <strain evidence="12">NIES-44</strain>
    </source>
</reference>
<dbReference type="EMBL" id="BBPA01000053">
    <property type="protein sequence ID" value="GAL94209.1"/>
    <property type="molecule type" value="Genomic_DNA"/>
</dbReference>
<name>A0A0A1VX87_MICAE</name>
<dbReference type="Gene3D" id="3.40.50.300">
    <property type="entry name" value="P-loop containing nucleotide triphosphate hydrolases"/>
    <property type="match status" value="1"/>
</dbReference>
<evidence type="ECO:0000313" key="12">
    <source>
        <dbReference type="Proteomes" id="UP000030321"/>
    </source>
</evidence>
<evidence type="ECO:0000256" key="7">
    <source>
        <dbReference type="ARBA" id="ARBA00022741"/>
    </source>
</evidence>